<dbReference type="RefSeq" id="XP_038978535.1">
    <property type="nucleotide sequence ID" value="XM_039122607.1"/>
</dbReference>
<sequence>MGEEGEEQMLEKEAKWLQMKYLIIRIENVDSRKKKRPHPKLLIPPKFRQHLANDNHGEATILSPLGKFWHVNLQREGREMFFGSGWEDFANAHGLSVGHFLVFLYQGNMVFTIKIFENSGCLKEYGSTASKFADKKEVNLDDEILDDAPKDIAVEKGRSKSSRRKCPNRRKRVPYFERIAVPKAFCLSNGLTTKCEITLKDRKQRLWPALFRLGSREGYIGRGWRCFSEGNDLKEGDKCIFELVSKKVMRVRIVRR</sequence>
<evidence type="ECO:0000256" key="3">
    <source>
        <dbReference type="ARBA" id="ARBA00023015"/>
    </source>
</evidence>
<feature type="domain" description="TF-B3" evidence="7">
    <location>
        <begin position="26"/>
        <end position="119"/>
    </location>
</feature>
<dbReference type="InterPro" id="IPR015300">
    <property type="entry name" value="DNA-bd_pseudobarrel_sf"/>
</dbReference>
<dbReference type="CDD" id="cd10017">
    <property type="entry name" value="B3_DNA"/>
    <property type="match status" value="2"/>
</dbReference>
<dbReference type="InterPro" id="IPR003340">
    <property type="entry name" value="B3_DNA-bd"/>
</dbReference>
<dbReference type="PROSITE" id="PS50863">
    <property type="entry name" value="B3"/>
    <property type="match status" value="2"/>
</dbReference>
<dbReference type="Pfam" id="PF02362">
    <property type="entry name" value="B3"/>
    <property type="match status" value="2"/>
</dbReference>
<evidence type="ECO:0000256" key="6">
    <source>
        <dbReference type="ARBA" id="ARBA00023242"/>
    </source>
</evidence>
<feature type="domain" description="TF-B3" evidence="7">
    <location>
        <begin position="177"/>
        <end position="256"/>
    </location>
</feature>
<protein>
    <submittedName>
        <fullName evidence="9">B3 domain-containing protein Os06g0632500</fullName>
    </submittedName>
</protein>
<evidence type="ECO:0000256" key="2">
    <source>
        <dbReference type="ARBA" id="ARBA00022737"/>
    </source>
</evidence>
<dbReference type="GO" id="GO:0003677">
    <property type="term" value="F:DNA binding"/>
    <property type="evidence" value="ECO:0007669"/>
    <property type="project" value="UniProtKB-KW"/>
</dbReference>
<dbReference type="PANTHER" id="PTHR31674:SF62">
    <property type="entry name" value="B3 DOMAIN-CONTAINING PROTEIN REM14-RELATED"/>
    <property type="match status" value="1"/>
</dbReference>
<organism evidence="8 9">
    <name type="scientific">Phoenix dactylifera</name>
    <name type="common">Date palm</name>
    <dbReference type="NCBI Taxonomy" id="42345"/>
    <lineage>
        <taxon>Eukaryota</taxon>
        <taxon>Viridiplantae</taxon>
        <taxon>Streptophyta</taxon>
        <taxon>Embryophyta</taxon>
        <taxon>Tracheophyta</taxon>
        <taxon>Spermatophyta</taxon>
        <taxon>Magnoliopsida</taxon>
        <taxon>Liliopsida</taxon>
        <taxon>Arecaceae</taxon>
        <taxon>Coryphoideae</taxon>
        <taxon>Phoeniceae</taxon>
        <taxon>Phoenix</taxon>
    </lineage>
</organism>
<keyword evidence="4" id="KW-0238">DNA-binding</keyword>
<dbReference type="InterPro" id="IPR039218">
    <property type="entry name" value="REM_fam"/>
</dbReference>
<evidence type="ECO:0000256" key="5">
    <source>
        <dbReference type="ARBA" id="ARBA00023163"/>
    </source>
</evidence>
<keyword evidence="2" id="KW-0677">Repeat</keyword>
<dbReference type="Gene3D" id="2.40.330.10">
    <property type="entry name" value="DNA-binding pseudobarrel domain"/>
    <property type="match status" value="2"/>
</dbReference>
<dbReference type="GeneID" id="103712768"/>
<dbReference type="SMART" id="SM01019">
    <property type="entry name" value="B3"/>
    <property type="match status" value="2"/>
</dbReference>
<dbReference type="GO" id="GO:0005634">
    <property type="term" value="C:nucleus"/>
    <property type="evidence" value="ECO:0007669"/>
    <property type="project" value="UniProtKB-SubCell"/>
</dbReference>
<evidence type="ECO:0000313" key="8">
    <source>
        <dbReference type="Proteomes" id="UP000228380"/>
    </source>
</evidence>
<keyword evidence="3" id="KW-0805">Transcription regulation</keyword>
<dbReference type="SUPFAM" id="SSF101936">
    <property type="entry name" value="DNA-binding pseudobarrel domain"/>
    <property type="match status" value="2"/>
</dbReference>
<keyword evidence="8" id="KW-1185">Reference proteome</keyword>
<dbReference type="KEGG" id="pda:103712768"/>
<dbReference type="AlphaFoldDB" id="A0A8B8ZW65"/>
<reference evidence="9" key="1">
    <citation type="submission" date="2025-08" db="UniProtKB">
        <authorList>
            <consortium name="RefSeq"/>
        </authorList>
    </citation>
    <scope>IDENTIFICATION</scope>
    <source>
        <tissue evidence="9">Young leaves</tissue>
    </source>
</reference>
<dbReference type="PANTHER" id="PTHR31674">
    <property type="entry name" value="B3 DOMAIN-CONTAINING PROTEIN REM-LIKE 3-RELATED"/>
    <property type="match status" value="1"/>
</dbReference>
<evidence type="ECO:0000259" key="7">
    <source>
        <dbReference type="PROSITE" id="PS50863"/>
    </source>
</evidence>
<keyword evidence="5" id="KW-0804">Transcription</keyword>
<accession>A0A8B8ZW65</accession>
<evidence type="ECO:0000256" key="1">
    <source>
        <dbReference type="ARBA" id="ARBA00004123"/>
    </source>
</evidence>
<keyword evidence="6" id="KW-0539">Nucleus</keyword>
<dbReference type="OrthoDB" id="683934at2759"/>
<gene>
    <name evidence="9" type="primary">LOC103712768</name>
</gene>
<proteinExistence type="predicted"/>
<dbReference type="Proteomes" id="UP000228380">
    <property type="component" value="Unplaced"/>
</dbReference>
<comment type="subcellular location">
    <subcellularLocation>
        <location evidence="1">Nucleus</location>
    </subcellularLocation>
</comment>
<name>A0A8B8ZW65_PHODC</name>
<evidence type="ECO:0000313" key="9">
    <source>
        <dbReference type="RefSeq" id="XP_038978535.1"/>
    </source>
</evidence>
<evidence type="ECO:0000256" key="4">
    <source>
        <dbReference type="ARBA" id="ARBA00023125"/>
    </source>
</evidence>